<evidence type="ECO:0000313" key="1">
    <source>
        <dbReference type="EMBL" id="THH04459.1"/>
    </source>
</evidence>
<evidence type="ECO:0000313" key="2">
    <source>
        <dbReference type="Proteomes" id="UP000308199"/>
    </source>
</evidence>
<protein>
    <submittedName>
        <fullName evidence="1">Uncharacterized protein</fullName>
    </submittedName>
</protein>
<keyword evidence="2" id="KW-1185">Reference proteome</keyword>
<dbReference type="PANTHER" id="PTHR33266">
    <property type="entry name" value="CHROMOSOME 15, WHOLE GENOME SHOTGUN SEQUENCE"/>
    <property type="match status" value="1"/>
</dbReference>
<dbReference type="EMBL" id="SGPK01000341">
    <property type="protein sequence ID" value="THH04459.1"/>
    <property type="molecule type" value="Genomic_DNA"/>
</dbReference>
<dbReference type="OrthoDB" id="3254578at2759"/>
<organism evidence="1 2">
    <name type="scientific">Phellinidium pouzarii</name>
    <dbReference type="NCBI Taxonomy" id="167371"/>
    <lineage>
        <taxon>Eukaryota</taxon>
        <taxon>Fungi</taxon>
        <taxon>Dikarya</taxon>
        <taxon>Basidiomycota</taxon>
        <taxon>Agaricomycotina</taxon>
        <taxon>Agaricomycetes</taxon>
        <taxon>Hymenochaetales</taxon>
        <taxon>Hymenochaetaceae</taxon>
        <taxon>Phellinidium</taxon>
    </lineage>
</organism>
<reference evidence="1 2" key="1">
    <citation type="submission" date="2019-02" db="EMBL/GenBank/DDBJ databases">
        <title>Genome sequencing of the rare red list fungi Phellinidium pouzarii.</title>
        <authorList>
            <person name="Buettner E."/>
            <person name="Kellner H."/>
        </authorList>
    </citation>
    <scope>NUCLEOTIDE SEQUENCE [LARGE SCALE GENOMIC DNA]</scope>
    <source>
        <strain evidence="1 2">DSM 108285</strain>
    </source>
</reference>
<proteinExistence type="predicted"/>
<dbReference type="PANTHER" id="PTHR33266:SF1">
    <property type="entry name" value="F-BOX DOMAIN-CONTAINING PROTEIN"/>
    <property type="match status" value="1"/>
</dbReference>
<name>A0A4S4KZQ9_9AGAM</name>
<dbReference type="AlphaFoldDB" id="A0A4S4KZQ9"/>
<gene>
    <name evidence="1" type="ORF">EW145_g5506</name>
</gene>
<accession>A0A4S4KZQ9</accession>
<comment type="caution">
    <text evidence="1">The sequence shown here is derived from an EMBL/GenBank/DDBJ whole genome shotgun (WGS) entry which is preliminary data.</text>
</comment>
<dbReference type="Proteomes" id="UP000308199">
    <property type="component" value="Unassembled WGS sequence"/>
</dbReference>
<sequence>ALPSPDFKHLVELFWDMFGPEADPAKAPSGILNFLSIDFFFKDVKNKERVGFLVEEEESFEATIKSWRENYAGKAQHELLAYMRDYMDKRNEGKNYARYTTVIQSSGMGKSRMIDELAKIVFVIPLCLRSSDKGFPPPDDNVRDYITDKYDEAIVNIRSVAFLGALMDHTYTWVQENCKGNFSYMKAAEDFRDVNTAEGVNARELSRSPSMCFIWENIAVLQLPRSLKVQGGI</sequence>
<feature type="non-terminal residue" evidence="1">
    <location>
        <position position="1"/>
    </location>
</feature>